<evidence type="ECO:0000313" key="2">
    <source>
        <dbReference type="EMBL" id="GBN84836.1"/>
    </source>
</evidence>
<protein>
    <recommendedName>
        <fullName evidence="4">Peptidase A2 domain-containing protein</fullName>
    </recommendedName>
</protein>
<evidence type="ECO:0000313" key="3">
    <source>
        <dbReference type="Proteomes" id="UP000499080"/>
    </source>
</evidence>
<dbReference type="AlphaFoldDB" id="A0A4Y2SB70"/>
<name>A0A4Y2SB70_ARAVE</name>
<reference evidence="2 3" key="1">
    <citation type="journal article" date="2019" name="Sci. Rep.">
        <title>Orb-weaving spider Araneus ventricosus genome elucidates the spidroin gene catalogue.</title>
        <authorList>
            <person name="Kono N."/>
            <person name="Nakamura H."/>
            <person name="Ohtoshi R."/>
            <person name="Moran D.A.P."/>
            <person name="Shinohara A."/>
            <person name="Yoshida Y."/>
            <person name="Fujiwara M."/>
            <person name="Mori M."/>
            <person name="Tomita M."/>
            <person name="Arakawa K."/>
        </authorList>
    </citation>
    <scope>NUCLEOTIDE SEQUENCE [LARGE SCALE GENOMIC DNA]</scope>
</reference>
<organism evidence="2 3">
    <name type="scientific">Araneus ventricosus</name>
    <name type="common">Orbweaver spider</name>
    <name type="synonym">Epeira ventricosa</name>
    <dbReference type="NCBI Taxonomy" id="182803"/>
    <lineage>
        <taxon>Eukaryota</taxon>
        <taxon>Metazoa</taxon>
        <taxon>Ecdysozoa</taxon>
        <taxon>Arthropoda</taxon>
        <taxon>Chelicerata</taxon>
        <taxon>Arachnida</taxon>
        <taxon>Araneae</taxon>
        <taxon>Araneomorphae</taxon>
        <taxon>Entelegynae</taxon>
        <taxon>Araneoidea</taxon>
        <taxon>Araneidae</taxon>
        <taxon>Araneus</taxon>
    </lineage>
</organism>
<accession>A0A4Y2SB70</accession>
<evidence type="ECO:0000313" key="1">
    <source>
        <dbReference type="EMBL" id="GBN84719.1"/>
    </source>
</evidence>
<sequence>MRIFPASIRPQCPKLKNNTEPLARVNHDGGVKEDEFLLPFTSTGLANGVKMPILRDTGASIDIIYRKYITPEMLTGEHVWVQQPLDVALICLPLAEIELSCDRGHIITKTAVVREELDQGRYLLVNRTAFLFEDKANMVCHLNVVQTRRQRQLKEQSKTLEPEAQLEIVHD</sequence>
<dbReference type="OrthoDB" id="6414225at2759"/>
<dbReference type="EMBL" id="BGPR01020517">
    <property type="protein sequence ID" value="GBN84836.1"/>
    <property type="molecule type" value="Genomic_DNA"/>
</dbReference>
<proteinExistence type="predicted"/>
<evidence type="ECO:0008006" key="4">
    <source>
        <dbReference type="Google" id="ProtNLM"/>
    </source>
</evidence>
<gene>
    <name evidence="1" type="ORF">AVEN_133376_1</name>
    <name evidence="2" type="ORF">AVEN_241919_1</name>
</gene>
<keyword evidence="3" id="KW-1185">Reference proteome</keyword>
<comment type="caution">
    <text evidence="2">The sequence shown here is derived from an EMBL/GenBank/DDBJ whole genome shotgun (WGS) entry which is preliminary data.</text>
</comment>
<dbReference type="Proteomes" id="UP000499080">
    <property type="component" value="Unassembled WGS sequence"/>
</dbReference>
<dbReference type="EMBL" id="BGPR01020459">
    <property type="protein sequence ID" value="GBN84719.1"/>
    <property type="molecule type" value="Genomic_DNA"/>
</dbReference>